<dbReference type="Pfam" id="PF02163">
    <property type="entry name" value="Peptidase_M50"/>
    <property type="match status" value="1"/>
</dbReference>
<evidence type="ECO:0000313" key="8">
    <source>
        <dbReference type="Proteomes" id="UP000470772"/>
    </source>
</evidence>
<keyword evidence="7" id="KW-0482">Metalloprotease</keyword>
<organism evidence="7 8">
    <name type="scientific">Sulfuracidifex metallicus DSM 6482 = JCM 9184</name>
    <dbReference type="NCBI Taxonomy" id="523847"/>
    <lineage>
        <taxon>Archaea</taxon>
        <taxon>Thermoproteota</taxon>
        <taxon>Thermoprotei</taxon>
        <taxon>Sulfolobales</taxon>
        <taxon>Sulfolobaceae</taxon>
        <taxon>Sulfuracidifex</taxon>
    </lineage>
</organism>
<dbReference type="PANTHER" id="PTHR13325:SF3">
    <property type="entry name" value="MEMBRANE-BOUND TRANSCRIPTION FACTOR SITE-2 PROTEASE"/>
    <property type="match status" value="1"/>
</dbReference>
<dbReference type="GO" id="GO:0004222">
    <property type="term" value="F:metalloendopeptidase activity"/>
    <property type="evidence" value="ECO:0007669"/>
    <property type="project" value="InterPro"/>
</dbReference>
<dbReference type="Gene3D" id="2.30.42.10">
    <property type="match status" value="1"/>
</dbReference>
<dbReference type="GO" id="GO:0016020">
    <property type="term" value="C:membrane"/>
    <property type="evidence" value="ECO:0007669"/>
    <property type="project" value="InterPro"/>
</dbReference>
<accession>A0A6A9QIG5</accession>
<dbReference type="InterPro" id="IPR001193">
    <property type="entry name" value="MBTPS2"/>
</dbReference>
<feature type="transmembrane region" description="Helical" evidence="5">
    <location>
        <begin position="66"/>
        <end position="86"/>
    </location>
</feature>
<feature type="transmembrane region" description="Helical" evidence="5">
    <location>
        <begin position="6"/>
        <end position="23"/>
    </location>
</feature>
<evidence type="ECO:0000256" key="5">
    <source>
        <dbReference type="SAM" id="Phobius"/>
    </source>
</evidence>
<evidence type="ECO:0000256" key="2">
    <source>
        <dbReference type="ARBA" id="ARBA00022692"/>
    </source>
</evidence>
<dbReference type="GO" id="GO:0031293">
    <property type="term" value="P:membrane protein intracellular domain proteolysis"/>
    <property type="evidence" value="ECO:0007669"/>
    <property type="project" value="TreeGrafter"/>
</dbReference>
<dbReference type="InterPro" id="IPR036034">
    <property type="entry name" value="PDZ_sf"/>
</dbReference>
<proteinExistence type="predicted"/>
<feature type="domain" description="Peptidase M50" evidence="6">
    <location>
        <begin position="120"/>
        <end position="350"/>
    </location>
</feature>
<keyword evidence="8" id="KW-1185">Reference proteome</keyword>
<feature type="transmembrane region" description="Helical" evidence="5">
    <location>
        <begin position="340"/>
        <end position="358"/>
    </location>
</feature>
<feature type="transmembrane region" description="Helical" evidence="5">
    <location>
        <begin position="180"/>
        <end position="202"/>
    </location>
</feature>
<dbReference type="RefSeq" id="WP_156016433.1">
    <property type="nucleotide sequence ID" value="NZ_WGGD01000005.1"/>
</dbReference>
<comment type="subcellular location">
    <subcellularLocation>
        <location evidence="1">Endomembrane system</location>
        <topology evidence="1">Multi-pass membrane protein</topology>
    </subcellularLocation>
</comment>
<keyword evidence="4 5" id="KW-0472">Membrane</keyword>
<protein>
    <submittedName>
        <fullName evidence="7">S2P metalloprotease</fullName>
    </submittedName>
</protein>
<dbReference type="SUPFAM" id="SSF50156">
    <property type="entry name" value="PDZ domain-like"/>
    <property type="match status" value="1"/>
</dbReference>
<dbReference type="AlphaFoldDB" id="A0A6A9QIG5"/>
<evidence type="ECO:0000256" key="3">
    <source>
        <dbReference type="ARBA" id="ARBA00022989"/>
    </source>
</evidence>
<sequence>MISVEIIAFIAIFIVAWILLYVSRRRLERFGVSVPIPFFVMYKSKVRDVWFPSISMSKAYRYYERAAVVLSIISMIGGIVLIFYIISEFIIPHPPSEKPALSLTPIIPGITISLSQTPFLLLALGISVALHEIMHALSATSNGIKVRNGGILLLGIFPGAFVEPDEESFNSSALSKKVKVIAAGIALNLILAAIFFPITYFFPNLVSQGILIESVVKDSAAYNSSLTSGDIIKAVDGTSVNNPYQLGNFLQKYRTNTYTILLPNGTEREVTISAPSHFLGVYVTYYIPSIWLDIYTFVFWMFTINFSLALFNGAPLIITDGGKIFTELLKRIMGTNGEKISLYFQALLILTFVYSILLSNHLLG</sequence>
<keyword evidence="7" id="KW-0645">Protease</keyword>
<keyword evidence="2 5" id="KW-0812">Transmembrane</keyword>
<dbReference type="GO" id="GO:0012505">
    <property type="term" value="C:endomembrane system"/>
    <property type="evidence" value="ECO:0007669"/>
    <property type="project" value="UniProtKB-SubCell"/>
</dbReference>
<keyword evidence="7" id="KW-0378">Hydrolase</keyword>
<dbReference type="PRINTS" id="PR01000">
    <property type="entry name" value="SREBPS2PTASE"/>
</dbReference>
<evidence type="ECO:0000313" key="7">
    <source>
        <dbReference type="EMBL" id="MUN28776.1"/>
    </source>
</evidence>
<comment type="caution">
    <text evidence="7">The sequence shown here is derived from an EMBL/GenBank/DDBJ whole genome shotgun (WGS) entry which is preliminary data.</text>
</comment>
<dbReference type="EMBL" id="WGGD01000005">
    <property type="protein sequence ID" value="MUN28776.1"/>
    <property type="molecule type" value="Genomic_DNA"/>
</dbReference>
<dbReference type="PANTHER" id="PTHR13325">
    <property type="entry name" value="PROTEASE M50 MEMBRANE-BOUND TRANSCRIPTION FACTOR SITE 2 PROTEASE"/>
    <property type="match status" value="1"/>
</dbReference>
<keyword evidence="3 5" id="KW-1133">Transmembrane helix</keyword>
<gene>
    <name evidence="7" type="ORF">GC250_04830</name>
</gene>
<dbReference type="InterPro" id="IPR008915">
    <property type="entry name" value="Peptidase_M50"/>
</dbReference>
<dbReference type="GO" id="GO:0005737">
    <property type="term" value="C:cytoplasm"/>
    <property type="evidence" value="ECO:0007669"/>
    <property type="project" value="TreeGrafter"/>
</dbReference>
<feature type="transmembrane region" description="Helical" evidence="5">
    <location>
        <begin position="294"/>
        <end position="319"/>
    </location>
</feature>
<evidence type="ECO:0000256" key="4">
    <source>
        <dbReference type="ARBA" id="ARBA00023136"/>
    </source>
</evidence>
<name>A0A6A9QIG5_SULME</name>
<dbReference type="Proteomes" id="UP000470772">
    <property type="component" value="Unassembled WGS sequence"/>
</dbReference>
<feature type="transmembrane region" description="Helical" evidence="5">
    <location>
        <begin position="106"/>
        <end position="130"/>
    </location>
</feature>
<reference evidence="7 8" key="1">
    <citation type="submission" date="2019-10" db="EMBL/GenBank/DDBJ databases">
        <title>Sequencing and Assembly of Multiple Reported Metal-Biooxidizing Members of the Extremely Thermoacidophilic Archaeal Family Sulfolobaceae.</title>
        <authorList>
            <person name="Counts J.A."/>
            <person name="Kelly R.M."/>
        </authorList>
    </citation>
    <scope>NUCLEOTIDE SEQUENCE [LARGE SCALE GENOMIC DNA]</scope>
    <source>
        <strain evidence="7 8">DSM 6482</strain>
    </source>
</reference>
<evidence type="ECO:0000259" key="6">
    <source>
        <dbReference type="Pfam" id="PF02163"/>
    </source>
</evidence>
<evidence type="ECO:0000256" key="1">
    <source>
        <dbReference type="ARBA" id="ARBA00004127"/>
    </source>
</evidence>